<dbReference type="Gene3D" id="3.40.50.720">
    <property type="entry name" value="NAD(P)-binding Rossmann-like Domain"/>
    <property type="match status" value="1"/>
</dbReference>
<dbReference type="PANTHER" id="PTHR43162:SF1">
    <property type="entry name" value="PRESTALK A DIFFERENTIATION PROTEIN A"/>
    <property type="match status" value="1"/>
</dbReference>
<name>A0ABV5PAU9_STRCM</name>
<dbReference type="PANTHER" id="PTHR43162">
    <property type="match status" value="1"/>
</dbReference>
<evidence type="ECO:0000313" key="2">
    <source>
        <dbReference type="EMBL" id="MFB9519923.1"/>
    </source>
</evidence>
<reference evidence="2 3" key="1">
    <citation type="submission" date="2024-09" db="EMBL/GenBank/DDBJ databases">
        <authorList>
            <person name="Sun Q."/>
            <person name="Mori K."/>
        </authorList>
    </citation>
    <scope>NUCLEOTIDE SEQUENCE [LARGE SCALE GENOMIC DNA]</scope>
    <source>
        <strain evidence="2 3">JCM 4362</strain>
    </source>
</reference>
<protein>
    <submittedName>
        <fullName evidence="2">NAD(P)H-binding protein</fullName>
    </submittedName>
</protein>
<dbReference type="InterPro" id="IPR036291">
    <property type="entry name" value="NAD(P)-bd_dom_sf"/>
</dbReference>
<keyword evidence="3" id="KW-1185">Reference proteome</keyword>
<dbReference type="SUPFAM" id="SSF51735">
    <property type="entry name" value="NAD(P)-binding Rossmann-fold domains"/>
    <property type="match status" value="1"/>
</dbReference>
<sequence>MTILVTGATGNLGRLVVGRLHEDGRTVRALTRDPAGVTGLPDGVEVAEGDLTRPDTLAAALDGVTALHLLGATGHDHTPLTTGVEILDLAAGAGVRRLTVLAAGDGAWGKAVRASPLEWTFVWPIDFMSNALGWADVIRAEGEVREPYAARRTASADERDVAEVVAAILTGGGHAGQRLVVTGPEALTPADKVAAIAAATGQDLRFTELTDDEARAQWRAEGWPEEGIEFMLRMWATVPESVARTTTAVQDVLGRPPRSFADWAAEHAADFRP</sequence>
<accession>A0ABV5PAU9</accession>
<evidence type="ECO:0000259" key="1">
    <source>
        <dbReference type="Pfam" id="PF13460"/>
    </source>
</evidence>
<proteinExistence type="predicted"/>
<organism evidence="2 3">
    <name type="scientific">Streptomyces cremeus</name>
    <dbReference type="NCBI Taxonomy" id="66881"/>
    <lineage>
        <taxon>Bacteria</taxon>
        <taxon>Bacillati</taxon>
        <taxon>Actinomycetota</taxon>
        <taxon>Actinomycetes</taxon>
        <taxon>Kitasatosporales</taxon>
        <taxon>Streptomycetaceae</taxon>
        <taxon>Streptomyces</taxon>
    </lineage>
</organism>
<dbReference type="RefSeq" id="WP_345221823.1">
    <property type="nucleotide sequence ID" value="NZ_BAAAXE010000013.1"/>
</dbReference>
<comment type="caution">
    <text evidence="2">The sequence shown here is derived from an EMBL/GenBank/DDBJ whole genome shotgun (WGS) entry which is preliminary data.</text>
</comment>
<dbReference type="InterPro" id="IPR051604">
    <property type="entry name" value="Ergot_Alk_Oxidoreductase"/>
</dbReference>
<gene>
    <name evidence="2" type="ORF">ACFFTU_08195</name>
</gene>
<evidence type="ECO:0000313" key="3">
    <source>
        <dbReference type="Proteomes" id="UP001589718"/>
    </source>
</evidence>
<dbReference type="InterPro" id="IPR016040">
    <property type="entry name" value="NAD(P)-bd_dom"/>
</dbReference>
<dbReference type="Gene3D" id="3.90.25.10">
    <property type="entry name" value="UDP-galactose 4-epimerase, domain 1"/>
    <property type="match status" value="1"/>
</dbReference>
<dbReference type="Pfam" id="PF13460">
    <property type="entry name" value="NAD_binding_10"/>
    <property type="match status" value="1"/>
</dbReference>
<feature type="domain" description="NAD(P)-binding" evidence="1">
    <location>
        <begin position="7"/>
        <end position="102"/>
    </location>
</feature>
<dbReference type="Proteomes" id="UP001589718">
    <property type="component" value="Unassembled WGS sequence"/>
</dbReference>
<dbReference type="EMBL" id="JBHMCR010000004">
    <property type="protein sequence ID" value="MFB9519923.1"/>
    <property type="molecule type" value="Genomic_DNA"/>
</dbReference>